<evidence type="ECO:0000313" key="7">
    <source>
        <dbReference type="Proteomes" id="UP000001058"/>
    </source>
</evidence>
<reference evidence="6 7" key="1">
    <citation type="journal article" date="2010" name="Science">
        <title>Genomic analysis of organismal complexity in the multicellular green alga Volvox carteri.</title>
        <authorList>
            <person name="Prochnik S.E."/>
            <person name="Umen J."/>
            <person name="Nedelcu A.M."/>
            <person name="Hallmann A."/>
            <person name="Miller S.M."/>
            <person name="Nishii I."/>
            <person name="Ferris P."/>
            <person name="Kuo A."/>
            <person name="Mitros T."/>
            <person name="Fritz-Laylin L.K."/>
            <person name="Hellsten U."/>
            <person name="Chapman J."/>
            <person name="Simakov O."/>
            <person name="Rensing S.A."/>
            <person name="Terry A."/>
            <person name="Pangilinan J."/>
            <person name="Kapitonov V."/>
            <person name="Jurka J."/>
            <person name="Salamov A."/>
            <person name="Shapiro H."/>
            <person name="Schmutz J."/>
            <person name="Grimwood J."/>
            <person name="Lindquist E."/>
            <person name="Lucas S."/>
            <person name="Grigoriev I.V."/>
            <person name="Schmitt R."/>
            <person name="Kirk D."/>
            <person name="Rokhsar D.S."/>
        </authorList>
    </citation>
    <scope>NUCLEOTIDE SEQUENCE [LARGE SCALE GENOMIC DNA]</scope>
    <source>
        <strain evidence="7">f. Nagariensis / Eve</strain>
    </source>
</reference>
<dbReference type="PROSITE" id="PS50979">
    <property type="entry name" value="BC"/>
    <property type="match status" value="1"/>
</dbReference>
<dbReference type="PANTHER" id="PTHR18866:SF33">
    <property type="entry name" value="METHYLCROTONOYL-COA CARBOXYLASE SUBUNIT ALPHA, MITOCHONDRIAL-RELATED"/>
    <property type="match status" value="1"/>
</dbReference>
<accession>D8THM3</accession>
<proteinExistence type="predicted"/>
<keyword evidence="7" id="KW-1185">Reference proteome</keyword>
<dbReference type="InterPro" id="IPR005482">
    <property type="entry name" value="Biotin_COase_C"/>
</dbReference>
<dbReference type="Pfam" id="PF02785">
    <property type="entry name" value="Biotin_carb_C"/>
    <property type="match status" value="1"/>
</dbReference>
<evidence type="ECO:0000256" key="1">
    <source>
        <dbReference type="ARBA" id="ARBA00022598"/>
    </source>
</evidence>
<dbReference type="Proteomes" id="UP000001058">
    <property type="component" value="Unassembled WGS sequence"/>
</dbReference>
<dbReference type="STRING" id="3068.D8THM3"/>
<keyword evidence="2" id="KW-0547">Nucleotide-binding</keyword>
<organism evidence="7">
    <name type="scientific">Volvox carteri f. nagariensis</name>
    <dbReference type="NCBI Taxonomy" id="3068"/>
    <lineage>
        <taxon>Eukaryota</taxon>
        <taxon>Viridiplantae</taxon>
        <taxon>Chlorophyta</taxon>
        <taxon>core chlorophytes</taxon>
        <taxon>Chlorophyceae</taxon>
        <taxon>CS clade</taxon>
        <taxon>Chlamydomonadales</taxon>
        <taxon>Volvocaceae</taxon>
        <taxon>Volvox</taxon>
    </lineage>
</organism>
<dbReference type="GO" id="GO:0005524">
    <property type="term" value="F:ATP binding"/>
    <property type="evidence" value="ECO:0007669"/>
    <property type="project" value="UniProtKB-KW"/>
</dbReference>
<evidence type="ECO:0000256" key="2">
    <source>
        <dbReference type="ARBA" id="ARBA00022741"/>
    </source>
</evidence>
<dbReference type="InterPro" id="IPR005479">
    <property type="entry name" value="CPAse_ATP-bd"/>
</dbReference>
<dbReference type="GO" id="GO:0005739">
    <property type="term" value="C:mitochondrion"/>
    <property type="evidence" value="ECO:0007669"/>
    <property type="project" value="TreeGrafter"/>
</dbReference>
<dbReference type="EMBL" id="GL378323">
    <property type="protein sequence ID" value="EFJ52737.1"/>
    <property type="molecule type" value="Genomic_DNA"/>
</dbReference>
<evidence type="ECO:0000256" key="3">
    <source>
        <dbReference type="ARBA" id="ARBA00022840"/>
    </source>
</evidence>
<dbReference type="GO" id="GO:0004485">
    <property type="term" value="F:methylcrotonoyl-CoA carboxylase activity"/>
    <property type="evidence" value="ECO:0007669"/>
    <property type="project" value="TreeGrafter"/>
</dbReference>
<evidence type="ECO:0000313" key="6">
    <source>
        <dbReference type="EMBL" id="EFJ52737.1"/>
    </source>
</evidence>
<gene>
    <name evidence="6" type="ORF">VOLCADRAFT_101577</name>
</gene>
<keyword evidence="1" id="KW-0436">Ligase</keyword>
<dbReference type="InterPro" id="IPR011054">
    <property type="entry name" value="Rudment_hybrid_motif"/>
</dbReference>
<dbReference type="SUPFAM" id="SSF56059">
    <property type="entry name" value="Glutathione synthetase ATP-binding domain-like"/>
    <property type="match status" value="1"/>
</dbReference>
<dbReference type="SMART" id="SM00878">
    <property type="entry name" value="Biotin_carb_C"/>
    <property type="match status" value="1"/>
</dbReference>
<dbReference type="AlphaFoldDB" id="D8THM3"/>
<feature type="domain" description="Biotin carboxylation" evidence="5">
    <location>
        <begin position="1"/>
        <end position="199"/>
    </location>
</feature>
<dbReference type="KEGG" id="vcn:VOLCADRAFT_101577"/>
<keyword evidence="3" id="KW-0067">ATP-binding</keyword>
<dbReference type="RefSeq" id="XP_002945742.1">
    <property type="nucleotide sequence ID" value="XM_002945696.1"/>
</dbReference>
<protein>
    <recommendedName>
        <fullName evidence="5">Biotin carboxylation domain-containing protein</fullName>
    </recommendedName>
</protein>
<evidence type="ECO:0000259" key="5">
    <source>
        <dbReference type="PROSITE" id="PS50979"/>
    </source>
</evidence>
<name>D8THM3_VOLCA</name>
<sequence>MYVDRQVSVNVFADRYGGAVYLFDRDCSVQRRHQKIIEEAPAPGLSEEFHSCHISLVAMTHIRTHTRLTPLPFLLSLPEAITGQDLVEWQLRVAAGQALPRNQDQLAVGGHAIEARIYAESPRNNFLPGAGTVRRWRTPAAAVSFSNAPLRVDSGVREVRATRWAPSRPHDRQLVVHGPDRCTALKAMEEALRNTQAGG</sequence>
<dbReference type="SUPFAM" id="SSF51246">
    <property type="entry name" value="Rudiment single hybrid motif"/>
    <property type="match status" value="1"/>
</dbReference>
<dbReference type="InterPro" id="IPR011764">
    <property type="entry name" value="Biotin_carboxylation_dom"/>
</dbReference>
<evidence type="ECO:0000256" key="4">
    <source>
        <dbReference type="ARBA" id="ARBA00023267"/>
    </source>
</evidence>
<dbReference type="Pfam" id="PF02786">
    <property type="entry name" value="CPSase_L_D2"/>
    <property type="match status" value="1"/>
</dbReference>
<dbReference type="OrthoDB" id="196847at2759"/>
<dbReference type="Gene3D" id="3.30.470.20">
    <property type="entry name" value="ATP-grasp fold, B domain"/>
    <property type="match status" value="2"/>
</dbReference>
<dbReference type="InParanoid" id="D8THM3"/>
<dbReference type="InterPro" id="IPR050856">
    <property type="entry name" value="Biotin_carboxylase_complex"/>
</dbReference>
<dbReference type="eggNOG" id="KOG0238">
    <property type="taxonomic scope" value="Eukaryota"/>
</dbReference>
<dbReference type="PANTHER" id="PTHR18866">
    <property type="entry name" value="CARBOXYLASE:PYRUVATE/ACETYL-COA/PROPIONYL-COA CARBOXYLASE"/>
    <property type="match status" value="1"/>
</dbReference>
<dbReference type="GeneID" id="9621731"/>
<keyword evidence="4" id="KW-0092">Biotin</keyword>